<evidence type="ECO:0000256" key="9">
    <source>
        <dbReference type="ARBA" id="ARBA00023053"/>
    </source>
</evidence>
<evidence type="ECO:0000256" key="2">
    <source>
        <dbReference type="ARBA" id="ARBA00022448"/>
    </source>
</evidence>
<feature type="transmembrane region" description="Helical" evidence="15">
    <location>
        <begin position="127"/>
        <end position="148"/>
    </location>
</feature>
<keyword evidence="7 15" id="KW-1133">Transmembrane helix</keyword>
<protein>
    <submittedName>
        <fullName evidence="16">Na(+)-translocating NADH-quinone reductase subunit D</fullName>
    </submittedName>
</protein>
<evidence type="ECO:0000256" key="8">
    <source>
        <dbReference type="ARBA" id="ARBA00023027"/>
    </source>
</evidence>
<dbReference type="PATRIC" id="fig|1122180.6.peg.1584"/>
<keyword evidence="13" id="KW-0739">Sodium transport</keyword>
<dbReference type="GO" id="GO:0012505">
    <property type="term" value="C:endomembrane system"/>
    <property type="evidence" value="ECO:0007669"/>
    <property type="project" value="UniProtKB-SubCell"/>
</dbReference>
<evidence type="ECO:0000313" key="17">
    <source>
        <dbReference type="Proteomes" id="UP000025047"/>
    </source>
</evidence>
<dbReference type="RefSeq" id="WP_017929148.1">
    <property type="nucleotide sequence ID" value="NZ_KB822999.1"/>
</dbReference>
<comment type="subcellular location">
    <subcellularLocation>
        <location evidence="1">Endomembrane system</location>
        <topology evidence="1">Multi-pass membrane protein</topology>
    </subcellularLocation>
</comment>
<evidence type="ECO:0000256" key="15">
    <source>
        <dbReference type="SAM" id="Phobius"/>
    </source>
</evidence>
<keyword evidence="6" id="KW-1278">Translocase</keyword>
<comment type="caution">
    <text evidence="16">The sequence shown here is derived from an EMBL/GenBank/DDBJ whole genome shotgun (WGS) entry which is preliminary data.</text>
</comment>
<sequence>MMRLSHHLTDPLIRSNPVTLQILGICSALAVTTALATALTMAAALIFVLCASAAIISAIRRHIPQAIRLILQITIIATLVIVTDEVLRAYAFEISQRLSIFVGLIVTNCIVLGRAESFAMHHPVRASVLDALGNALGYGLVLVIVATIRELLGTGRLAGIPVLPLADQGGWFEPLRLMQLAPSAFFIIGLLVWAIRAARPEQIERPDHRLLLRQDGTWP</sequence>
<dbReference type="Pfam" id="PF02508">
    <property type="entry name" value="Rnf-Nqr"/>
    <property type="match status" value="1"/>
</dbReference>
<dbReference type="GO" id="GO:0006814">
    <property type="term" value="P:sodium ion transport"/>
    <property type="evidence" value="ECO:0007669"/>
    <property type="project" value="UniProtKB-KW"/>
</dbReference>
<keyword evidence="10" id="KW-0406">Ion transport</keyword>
<dbReference type="PIRSF" id="PIRSF006102">
    <property type="entry name" value="NQR_DE"/>
    <property type="match status" value="1"/>
</dbReference>
<dbReference type="PANTHER" id="PTHR30586:SF1">
    <property type="entry name" value="NA(+)-TRANSLOCATING NADH-QUINONE REDUCTASE SUBUNIT D"/>
    <property type="match status" value="1"/>
</dbReference>
<dbReference type="InterPro" id="IPR003667">
    <property type="entry name" value="NqrDE/RnfAE"/>
</dbReference>
<name>A0A017HE48_9RHOB</name>
<evidence type="ECO:0000256" key="11">
    <source>
        <dbReference type="ARBA" id="ARBA00023075"/>
    </source>
</evidence>
<evidence type="ECO:0000256" key="10">
    <source>
        <dbReference type="ARBA" id="ARBA00023065"/>
    </source>
</evidence>
<dbReference type="AlphaFoldDB" id="A0A017HE48"/>
<proteinExistence type="predicted"/>
<evidence type="ECO:0000256" key="4">
    <source>
        <dbReference type="ARBA" id="ARBA00022519"/>
    </source>
</evidence>
<keyword evidence="9" id="KW-0915">Sodium</keyword>
<keyword evidence="3" id="KW-1003">Cell membrane</keyword>
<feature type="transmembrane region" description="Helical" evidence="15">
    <location>
        <begin position="66"/>
        <end position="82"/>
    </location>
</feature>
<dbReference type="STRING" id="1122180.Lokhon_01607"/>
<dbReference type="NCBIfam" id="NF006777">
    <property type="entry name" value="PRK09292.1"/>
    <property type="match status" value="1"/>
</dbReference>
<reference evidence="16 17" key="1">
    <citation type="submission" date="2013-03" db="EMBL/GenBank/DDBJ databases">
        <authorList>
            <person name="Fiebig A."/>
            <person name="Goeker M."/>
            <person name="Klenk H.-P.P."/>
        </authorList>
    </citation>
    <scope>NUCLEOTIDE SEQUENCE [LARGE SCALE GENOMIC DNA]</scope>
    <source>
        <strain evidence="16 17">DSM 17492</strain>
    </source>
</reference>
<feature type="transmembrane region" description="Helical" evidence="15">
    <location>
        <begin position="177"/>
        <end position="195"/>
    </location>
</feature>
<evidence type="ECO:0000313" key="16">
    <source>
        <dbReference type="EMBL" id="EYD72802.1"/>
    </source>
</evidence>
<keyword evidence="12 15" id="KW-0472">Membrane</keyword>
<dbReference type="PANTHER" id="PTHR30586">
    <property type="entry name" value="ELECTRON TRANSPORT COMPLEX PROTEIN RNFE"/>
    <property type="match status" value="1"/>
</dbReference>
<evidence type="ECO:0000256" key="14">
    <source>
        <dbReference type="ARBA" id="ARBA00023231"/>
    </source>
</evidence>
<gene>
    <name evidence="16" type="ORF">Lokhon_01607</name>
</gene>
<feature type="transmembrane region" description="Helical" evidence="15">
    <location>
        <begin position="38"/>
        <end position="59"/>
    </location>
</feature>
<keyword evidence="5 15" id="KW-0812">Transmembrane</keyword>
<evidence type="ECO:0000256" key="6">
    <source>
        <dbReference type="ARBA" id="ARBA00022967"/>
    </source>
</evidence>
<dbReference type="EMBL" id="APGJ01000004">
    <property type="protein sequence ID" value="EYD72802.1"/>
    <property type="molecule type" value="Genomic_DNA"/>
</dbReference>
<evidence type="ECO:0000256" key="13">
    <source>
        <dbReference type="ARBA" id="ARBA00023201"/>
    </source>
</evidence>
<evidence type="ECO:0000256" key="12">
    <source>
        <dbReference type="ARBA" id="ARBA00023136"/>
    </source>
</evidence>
<dbReference type="eggNOG" id="COG1347">
    <property type="taxonomic scope" value="Bacteria"/>
</dbReference>
<evidence type="ECO:0000256" key="3">
    <source>
        <dbReference type="ARBA" id="ARBA00022475"/>
    </source>
</evidence>
<keyword evidence="14" id="KW-0535">Nitrogen fixation</keyword>
<keyword evidence="17" id="KW-1185">Reference proteome</keyword>
<keyword evidence="4" id="KW-0997">Cell inner membrane</keyword>
<dbReference type="NCBIfam" id="TIGR01939">
    <property type="entry name" value="nqrD"/>
    <property type="match status" value="1"/>
</dbReference>
<dbReference type="GO" id="GO:0016655">
    <property type="term" value="F:oxidoreductase activity, acting on NAD(P)H, quinone or similar compound as acceptor"/>
    <property type="evidence" value="ECO:0007669"/>
    <property type="project" value="InterPro"/>
</dbReference>
<dbReference type="Proteomes" id="UP000025047">
    <property type="component" value="Unassembled WGS sequence"/>
</dbReference>
<accession>A0A017HE48</accession>
<dbReference type="GO" id="GO:0005886">
    <property type="term" value="C:plasma membrane"/>
    <property type="evidence" value="ECO:0007669"/>
    <property type="project" value="TreeGrafter"/>
</dbReference>
<keyword evidence="8" id="KW-0520">NAD</keyword>
<organism evidence="16 17">
    <name type="scientific">Limimaricola hongkongensis DSM 17492</name>
    <dbReference type="NCBI Taxonomy" id="1122180"/>
    <lineage>
        <taxon>Bacteria</taxon>
        <taxon>Pseudomonadati</taxon>
        <taxon>Pseudomonadota</taxon>
        <taxon>Alphaproteobacteria</taxon>
        <taxon>Rhodobacterales</taxon>
        <taxon>Paracoccaceae</taxon>
        <taxon>Limimaricola</taxon>
    </lineage>
</organism>
<dbReference type="HOGENOM" id="CLU_046659_1_1_5"/>
<keyword evidence="11" id="KW-0830">Ubiquinone</keyword>
<feature type="transmembrane region" description="Helical" evidence="15">
    <location>
        <begin position="94"/>
        <end position="115"/>
    </location>
</feature>
<evidence type="ECO:0000256" key="1">
    <source>
        <dbReference type="ARBA" id="ARBA00004127"/>
    </source>
</evidence>
<keyword evidence="2" id="KW-0813">Transport</keyword>
<dbReference type="InterPro" id="IPR011292">
    <property type="entry name" value="NqrD"/>
</dbReference>
<evidence type="ECO:0000256" key="5">
    <source>
        <dbReference type="ARBA" id="ARBA00022692"/>
    </source>
</evidence>
<evidence type="ECO:0000256" key="7">
    <source>
        <dbReference type="ARBA" id="ARBA00022989"/>
    </source>
</evidence>